<dbReference type="PANTHER" id="PTHR39428">
    <property type="entry name" value="F420H(2)-DEPENDENT QUINONE REDUCTASE RV1261C"/>
    <property type="match status" value="1"/>
</dbReference>
<evidence type="ECO:0000256" key="1">
    <source>
        <dbReference type="ARBA" id="ARBA00008710"/>
    </source>
</evidence>
<dbReference type="AlphaFoldDB" id="A0A2M8M656"/>
<comment type="caution">
    <text evidence="4">The sequence shown here is derived from an EMBL/GenBank/DDBJ whole genome shotgun (WGS) entry which is preliminary data.</text>
</comment>
<dbReference type="SUPFAM" id="SSF50475">
    <property type="entry name" value="FMN-binding split barrel"/>
    <property type="match status" value="1"/>
</dbReference>
<dbReference type="Gene3D" id="2.30.110.10">
    <property type="entry name" value="Electron Transport, Fmn-binding Protein, Chain A"/>
    <property type="match status" value="1"/>
</dbReference>
<comment type="similarity">
    <text evidence="1">Belongs to the F420H(2)-dependent quinone reductase family.</text>
</comment>
<dbReference type="CDD" id="cd12108">
    <property type="entry name" value="Hr-like"/>
    <property type="match status" value="1"/>
</dbReference>
<evidence type="ECO:0000256" key="2">
    <source>
        <dbReference type="ARBA" id="ARBA00049106"/>
    </source>
</evidence>
<protein>
    <submittedName>
        <fullName evidence="4">Nitroreductase family deazaflavin-dependent oxidoreductase</fullName>
    </submittedName>
</protein>
<dbReference type="Gene3D" id="1.20.120.520">
    <property type="entry name" value="nmb1532 protein domain like"/>
    <property type="match status" value="1"/>
</dbReference>
<reference evidence="4 5" key="1">
    <citation type="submission" date="2017-11" db="EMBL/GenBank/DDBJ databases">
        <title>Streptomyces carmine sp. nov., a novel actinomycete isolated from Sophora alopecuroides in Xinjiang, China.</title>
        <authorList>
            <person name="Wang Y."/>
            <person name="Luo X."/>
            <person name="Wan C."/>
            <person name="Zhang L."/>
        </authorList>
    </citation>
    <scope>NUCLEOTIDE SEQUENCE [LARGE SCALE GENOMIC DNA]</scope>
    <source>
        <strain evidence="4 5">TRM SA0054</strain>
    </source>
</reference>
<dbReference type="Proteomes" id="UP000230407">
    <property type="component" value="Unassembled WGS sequence"/>
</dbReference>
<dbReference type="EMBL" id="PGGW01000011">
    <property type="protein sequence ID" value="PJE99691.1"/>
    <property type="molecule type" value="Genomic_DNA"/>
</dbReference>
<keyword evidence="5" id="KW-1185">Reference proteome</keyword>
<proteinExistence type="inferred from homology"/>
<dbReference type="GO" id="GO:0005886">
    <property type="term" value="C:plasma membrane"/>
    <property type="evidence" value="ECO:0007669"/>
    <property type="project" value="TreeGrafter"/>
</dbReference>
<feature type="domain" description="Hemerythrin-like" evidence="3">
    <location>
        <begin position="148"/>
        <end position="273"/>
    </location>
</feature>
<dbReference type="GO" id="GO:0016491">
    <property type="term" value="F:oxidoreductase activity"/>
    <property type="evidence" value="ECO:0007669"/>
    <property type="project" value="InterPro"/>
</dbReference>
<evidence type="ECO:0000259" key="3">
    <source>
        <dbReference type="Pfam" id="PF01814"/>
    </source>
</evidence>
<dbReference type="PANTHER" id="PTHR39428:SF1">
    <property type="entry name" value="F420H(2)-DEPENDENT QUINONE REDUCTASE RV1261C"/>
    <property type="match status" value="1"/>
</dbReference>
<dbReference type="RefSeq" id="WP_100200732.1">
    <property type="nucleotide sequence ID" value="NZ_PGGW01000011.1"/>
</dbReference>
<evidence type="ECO:0000313" key="4">
    <source>
        <dbReference type="EMBL" id="PJE99691.1"/>
    </source>
</evidence>
<organism evidence="4 5">
    <name type="scientific">Streptomyces carminius</name>
    <dbReference type="NCBI Taxonomy" id="2665496"/>
    <lineage>
        <taxon>Bacteria</taxon>
        <taxon>Bacillati</taxon>
        <taxon>Actinomycetota</taxon>
        <taxon>Actinomycetes</taxon>
        <taxon>Kitasatosporales</taxon>
        <taxon>Streptomycetaceae</taxon>
        <taxon>Streptomyces</taxon>
    </lineage>
</organism>
<dbReference type="NCBIfam" id="TIGR00026">
    <property type="entry name" value="hi_GC_TIGR00026"/>
    <property type="match status" value="1"/>
</dbReference>
<dbReference type="InterPro" id="IPR012312">
    <property type="entry name" value="Hemerythrin-like"/>
</dbReference>
<sequence>MPNDFNQQVIEEFRANNGRVGGPFEGARLILLTTTGVRSGTPHTTPVGCLPDGDRILVIGSAGGAPRHPDWYRNLVAEPRVTVEDGVFTYAAEATVLTGAERDRLFARAAEADPGWAEYQARTERVLPVVALREIPGPPDLGTASMGEALKLVHDAFRRELALIRAEVAASGPGLGAQLKVNCLTFCGGLQHHHTMEDTGMFPALAGQRPELAPVVERLHEEHRNIAALVAELREAVSADGADRARTLAEVERLTAELEGHLAYEEEQLIPVLDAGTPAP</sequence>
<dbReference type="Pfam" id="PF01814">
    <property type="entry name" value="Hemerythrin"/>
    <property type="match status" value="1"/>
</dbReference>
<evidence type="ECO:0000313" key="5">
    <source>
        <dbReference type="Proteomes" id="UP000230407"/>
    </source>
</evidence>
<dbReference type="InterPro" id="IPR004378">
    <property type="entry name" value="F420H2_quin_Rdtase"/>
</dbReference>
<gene>
    <name evidence="4" type="ORF">CUT44_04135</name>
</gene>
<name>A0A2M8M656_9ACTN</name>
<comment type="catalytic activity">
    <reaction evidence="2">
        <text>oxidized coenzyme F420-(gamma-L-Glu)(n) + a quinol + H(+) = reduced coenzyme F420-(gamma-L-Glu)(n) + a quinone</text>
        <dbReference type="Rhea" id="RHEA:39663"/>
        <dbReference type="Rhea" id="RHEA-COMP:12939"/>
        <dbReference type="Rhea" id="RHEA-COMP:14378"/>
        <dbReference type="ChEBI" id="CHEBI:15378"/>
        <dbReference type="ChEBI" id="CHEBI:24646"/>
        <dbReference type="ChEBI" id="CHEBI:132124"/>
        <dbReference type="ChEBI" id="CHEBI:133980"/>
        <dbReference type="ChEBI" id="CHEBI:139511"/>
    </reaction>
</comment>
<dbReference type="InterPro" id="IPR012349">
    <property type="entry name" value="Split_barrel_FMN-bd"/>
</dbReference>
<dbReference type="Pfam" id="PF04075">
    <property type="entry name" value="F420H2_quin_red"/>
    <property type="match status" value="1"/>
</dbReference>
<accession>A0A2M8M656</accession>
<dbReference type="GO" id="GO:0070967">
    <property type="term" value="F:coenzyme F420 binding"/>
    <property type="evidence" value="ECO:0007669"/>
    <property type="project" value="TreeGrafter"/>
</dbReference>